<keyword evidence="2 7" id="KW-0808">Transferase</keyword>
<gene>
    <name evidence="10" type="ORF">PCOR1329_LOCUS75580</name>
</gene>
<feature type="transmembrane region" description="Helical" evidence="7">
    <location>
        <begin position="234"/>
        <end position="254"/>
    </location>
</feature>
<comment type="subcellular location">
    <subcellularLocation>
        <location evidence="1">Membrane</location>
        <topology evidence="1">Multi-pass membrane protein</topology>
    </subcellularLocation>
</comment>
<feature type="domain" description="Palmitoyltransferase DHHC" evidence="9">
    <location>
        <begin position="151"/>
        <end position="255"/>
    </location>
</feature>
<comment type="domain">
    <text evidence="7">The DHHC domain is required for palmitoyltransferase activity.</text>
</comment>
<keyword evidence="11" id="KW-1185">Reference proteome</keyword>
<evidence type="ECO:0000256" key="1">
    <source>
        <dbReference type="ARBA" id="ARBA00004141"/>
    </source>
</evidence>
<feature type="transmembrane region" description="Helical" evidence="7">
    <location>
        <begin position="63"/>
        <end position="80"/>
    </location>
</feature>
<dbReference type="Pfam" id="PF01529">
    <property type="entry name" value="DHHC"/>
    <property type="match status" value="1"/>
</dbReference>
<sequence length="422" mass="47217">MEPARRKLAPQSRQAEEASGEACGEDVRDRSTDTLDATSKARRAPLAAVAAARSLVKRRGNDLMWISVVLGSEMLGYVYVTSELLQPDGVQVRWASLLCQALLALMMASWAGVKYHGPGMVPPSGASKVPDAVARALKAGKFCESHPFDARDSWCPKCDHWKPVWAHHCSVCNRCSMWMDHHCHFTGECIGFRNFRCFLVWLFYTLMLLLALVTVAIRALIVCPPAGNWAWARFAAFVAFMLMFLQHAVSYFMYSVRKVIQLLAASATIAPAQYSWRITGWHSMVTWEKFRAVVIEYTDQAMSRIKSQQRIISHAQLTDPQAFLEARAANGALHVYIQELQRCRDRLLNADGTLRGLFSAGDPVSSLSAIFGEPLSWRWILPLRPRMSGDPFTPGSYDEDACAAWEALADCLEDGEVRRSHD</sequence>
<evidence type="ECO:0000256" key="8">
    <source>
        <dbReference type="SAM" id="MobiDB-lite"/>
    </source>
</evidence>
<dbReference type="EMBL" id="CAUYUJ010020326">
    <property type="protein sequence ID" value="CAK0897391.1"/>
    <property type="molecule type" value="Genomic_DNA"/>
</dbReference>
<keyword evidence="4 7" id="KW-1133">Transmembrane helix</keyword>
<keyword evidence="6 7" id="KW-0012">Acyltransferase</keyword>
<evidence type="ECO:0000256" key="2">
    <source>
        <dbReference type="ARBA" id="ARBA00022679"/>
    </source>
</evidence>
<dbReference type="InterPro" id="IPR001594">
    <property type="entry name" value="Palmitoyltrfase_DHHC"/>
</dbReference>
<feature type="transmembrane region" description="Helical" evidence="7">
    <location>
        <begin position="198"/>
        <end position="222"/>
    </location>
</feature>
<accession>A0ABN9XG99</accession>
<evidence type="ECO:0000256" key="3">
    <source>
        <dbReference type="ARBA" id="ARBA00022692"/>
    </source>
</evidence>
<protein>
    <recommendedName>
        <fullName evidence="7">Palmitoyltransferase</fullName>
        <ecNumber evidence="7">2.3.1.225</ecNumber>
    </recommendedName>
</protein>
<dbReference type="EC" id="2.3.1.225" evidence="7"/>
<feature type="region of interest" description="Disordered" evidence="8">
    <location>
        <begin position="1"/>
        <end position="39"/>
    </location>
</feature>
<name>A0ABN9XG99_9DINO</name>
<dbReference type="PROSITE" id="PS50216">
    <property type="entry name" value="DHHC"/>
    <property type="match status" value="1"/>
</dbReference>
<evidence type="ECO:0000256" key="4">
    <source>
        <dbReference type="ARBA" id="ARBA00022989"/>
    </source>
</evidence>
<feature type="transmembrane region" description="Helical" evidence="7">
    <location>
        <begin position="92"/>
        <end position="113"/>
    </location>
</feature>
<dbReference type="InterPro" id="IPR039859">
    <property type="entry name" value="PFA4/ZDH16/20/ERF2-like"/>
</dbReference>
<reference evidence="10" key="1">
    <citation type="submission" date="2023-10" db="EMBL/GenBank/DDBJ databases">
        <authorList>
            <person name="Chen Y."/>
            <person name="Shah S."/>
            <person name="Dougan E. K."/>
            <person name="Thang M."/>
            <person name="Chan C."/>
        </authorList>
    </citation>
    <scope>NUCLEOTIDE SEQUENCE [LARGE SCALE GENOMIC DNA]</scope>
</reference>
<proteinExistence type="inferred from homology"/>
<keyword evidence="3 7" id="KW-0812">Transmembrane</keyword>
<keyword evidence="5 7" id="KW-0472">Membrane</keyword>
<dbReference type="Proteomes" id="UP001189429">
    <property type="component" value="Unassembled WGS sequence"/>
</dbReference>
<evidence type="ECO:0000313" key="10">
    <source>
        <dbReference type="EMBL" id="CAK0897391.1"/>
    </source>
</evidence>
<evidence type="ECO:0000256" key="7">
    <source>
        <dbReference type="RuleBase" id="RU079119"/>
    </source>
</evidence>
<comment type="similarity">
    <text evidence="7">Belongs to the DHHC palmitoyltransferase family.</text>
</comment>
<evidence type="ECO:0000256" key="5">
    <source>
        <dbReference type="ARBA" id="ARBA00023136"/>
    </source>
</evidence>
<comment type="caution">
    <text evidence="10">The sequence shown here is derived from an EMBL/GenBank/DDBJ whole genome shotgun (WGS) entry which is preliminary data.</text>
</comment>
<dbReference type="PANTHER" id="PTHR22883">
    <property type="entry name" value="ZINC FINGER DHHC DOMAIN CONTAINING PROTEIN"/>
    <property type="match status" value="1"/>
</dbReference>
<evidence type="ECO:0000259" key="9">
    <source>
        <dbReference type="Pfam" id="PF01529"/>
    </source>
</evidence>
<comment type="catalytic activity">
    <reaction evidence="7">
        <text>L-cysteinyl-[protein] + hexadecanoyl-CoA = S-hexadecanoyl-L-cysteinyl-[protein] + CoA</text>
        <dbReference type="Rhea" id="RHEA:36683"/>
        <dbReference type="Rhea" id="RHEA-COMP:10131"/>
        <dbReference type="Rhea" id="RHEA-COMP:11032"/>
        <dbReference type="ChEBI" id="CHEBI:29950"/>
        <dbReference type="ChEBI" id="CHEBI:57287"/>
        <dbReference type="ChEBI" id="CHEBI:57379"/>
        <dbReference type="ChEBI" id="CHEBI:74151"/>
        <dbReference type="EC" id="2.3.1.225"/>
    </reaction>
</comment>
<organism evidence="10 11">
    <name type="scientific">Prorocentrum cordatum</name>
    <dbReference type="NCBI Taxonomy" id="2364126"/>
    <lineage>
        <taxon>Eukaryota</taxon>
        <taxon>Sar</taxon>
        <taxon>Alveolata</taxon>
        <taxon>Dinophyceae</taxon>
        <taxon>Prorocentrales</taxon>
        <taxon>Prorocentraceae</taxon>
        <taxon>Prorocentrum</taxon>
    </lineage>
</organism>
<evidence type="ECO:0000256" key="6">
    <source>
        <dbReference type="ARBA" id="ARBA00023315"/>
    </source>
</evidence>
<evidence type="ECO:0000313" key="11">
    <source>
        <dbReference type="Proteomes" id="UP001189429"/>
    </source>
</evidence>